<proteinExistence type="inferred from homology"/>
<feature type="transmembrane region" description="Helical" evidence="6">
    <location>
        <begin position="154"/>
        <end position="173"/>
    </location>
</feature>
<keyword evidence="9" id="KW-1185">Reference proteome</keyword>
<sequence length="232" mass="25472">MNKKRVGLIAIVVVAIALFYGFDLQQYLSRDFFLQLYQDNPLLTMGIFFLTYVAVTGLSLPGAVLMTLIGGAIFGFWVGLLVISFASTIGATLAFLFSRVLLQESVQKKFGGYLKTVNEGVEKDGAFYLFTLRLIPAIPFFIINLVMGLTPIRAWTFYWVSQVGMLAGTMVYVNAGAQLGQVKELSVSGILTPGLIASFVLLAAFPWVVRKVMARVKERRAHKGGSQTASHE</sequence>
<reference evidence="9" key="1">
    <citation type="journal article" date="2019" name="Int. J. Syst. Evol. Microbiol.">
        <title>The Global Catalogue of Microorganisms (GCM) 10K type strain sequencing project: providing services to taxonomists for standard genome sequencing and annotation.</title>
        <authorList>
            <consortium name="The Broad Institute Genomics Platform"/>
            <consortium name="The Broad Institute Genome Sequencing Center for Infectious Disease"/>
            <person name="Wu L."/>
            <person name="Ma J."/>
        </authorList>
    </citation>
    <scope>NUCLEOTIDE SEQUENCE [LARGE SCALE GENOMIC DNA]</scope>
    <source>
        <strain evidence="9">JCM 17805</strain>
    </source>
</reference>
<evidence type="ECO:0000256" key="4">
    <source>
        <dbReference type="ARBA" id="ARBA00022989"/>
    </source>
</evidence>
<evidence type="ECO:0000313" key="8">
    <source>
        <dbReference type="EMBL" id="GAA4651573.1"/>
    </source>
</evidence>
<dbReference type="PANTHER" id="PTHR12677:SF59">
    <property type="entry name" value="GOLGI APPARATUS MEMBRANE PROTEIN TVP38-RELATED"/>
    <property type="match status" value="1"/>
</dbReference>
<keyword evidence="4 6" id="KW-1133">Transmembrane helix</keyword>
<keyword evidence="3 6" id="KW-0812">Transmembrane</keyword>
<dbReference type="Proteomes" id="UP001500604">
    <property type="component" value="Unassembled WGS sequence"/>
</dbReference>
<dbReference type="Pfam" id="PF09335">
    <property type="entry name" value="VTT_dom"/>
    <property type="match status" value="1"/>
</dbReference>
<evidence type="ECO:0000256" key="5">
    <source>
        <dbReference type="ARBA" id="ARBA00023136"/>
    </source>
</evidence>
<dbReference type="InterPro" id="IPR015414">
    <property type="entry name" value="TMEM64"/>
</dbReference>
<dbReference type="EMBL" id="BAABFL010000456">
    <property type="protein sequence ID" value="GAA4651573.1"/>
    <property type="molecule type" value="Genomic_DNA"/>
</dbReference>
<evidence type="ECO:0000259" key="7">
    <source>
        <dbReference type="Pfam" id="PF09335"/>
    </source>
</evidence>
<name>A0ABP8V5N7_9GAMM</name>
<feature type="domain" description="VTT" evidence="7">
    <location>
        <begin position="61"/>
        <end position="177"/>
    </location>
</feature>
<gene>
    <name evidence="8" type="ORF">GCM10023116_38570</name>
</gene>
<keyword evidence="5 6" id="KW-0472">Membrane</keyword>
<evidence type="ECO:0000256" key="3">
    <source>
        <dbReference type="ARBA" id="ARBA00022692"/>
    </source>
</evidence>
<protein>
    <recommendedName>
        <fullName evidence="6">TVP38/TMEM64 family membrane protein</fullName>
    </recommendedName>
</protein>
<feature type="transmembrane region" description="Helical" evidence="6">
    <location>
        <begin position="126"/>
        <end position="147"/>
    </location>
</feature>
<feature type="transmembrane region" description="Helical" evidence="6">
    <location>
        <begin position="76"/>
        <end position="97"/>
    </location>
</feature>
<evidence type="ECO:0000256" key="6">
    <source>
        <dbReference type="RuleBase" id="RU366058"/>
    </source>
</evidence>
<evidence type="ECO:0000256" key="2">
    <source>
        <dbReference type="ARBA" id="ARBA00022475"/>
    </source>
</evidence>
<dbReference type="PANTHER" id="PTHR12677">
    <property type="entry name" value="GOLGI APPARATUS MEMBRANE PROTEIN TVP38-RELATED"/>
    <property type="match status" value="1"/>
</dbReference>
<comment type="caution">
    <text evidence="8">The sequence shown here is derived from an EMBL/GenBank/DDBJ whole genome shotgun (WGS) entry which is preliminary data.</text>
</comment>
<comment type="subcellular location">
    <subcellularLocation>
        <location evidence="1 6">Cell membrane</location>
        <topology evidence="1 6">Multi-pass membrane protein</topology>
    </subcellularLocation>
</comment>
<comment type="similarity">
    <text evidence="6">Belongs to the TVP38/TMEM64 family.</text>
</comment>
<feature type="transmembrane region" description="Helical" evidence="6">
    <location>
        <begin position="185"/>
        <end position="209"/>
    </location>
</feature>
<keyword evidence="2 6" id="KW-1003">Cell membrane</keyword>
<evidence type="ECO:0000256" key="1">
    <source>
        <dbReference type="ARBA" id="ARBA00004651"/>
    </source>
</evidence>
<dbReference type="InterPro" id="IPR032816">
    <property type="entry name" value="VTT_dom"/>
</dbReference>
<evidence type="ECO:0000313" key="9">
    <source>
        <dbReference type="Proteomes" id="UP001500604"/>
    </source>
</evidence>
<dbReference type="RefSeq" id="WP_345197975.1">
    <property type="nucleotide sequence ID" value="NZ_BAABFL010000456.1"/>
</dbReference>
<accession>A0ABP8V5N7</accession>
<feature type="transmembrane region" description="Helical" evidence="6">
    <location>
        <begin position="45"/>
        <end position="69"/>
    </location>
</feature>
<organism evidence="8 9">
    <name type="scientific">Kistimonas scapharcae</name>
    <dbReference type="NCBI Taxonomy" id="1036133"/>
    <lineage>
        <taxon>Bacteria</taxon>
        <taxon>Pseudomonadati</taxon>
        <taxon>Pseudomonadota</taxon>
        <taxon>Gammaproteobacteria</taxon>
        <taxon>Oceanospirillales</taxon>
        <taxon>Endozoicomonadaceae</taxon>
        <taxon>Kistimonas</taxon>
    </lineage>
</organism>